<dbReference type="Ensembl" id="ENSAMXT00000043545.1">
    <property type="protein sequence ID" value="ENSAMXP00000051688.1"/>
    <property type="gene ID" value="ENSAMXG00000029822.1"/>
</dbReference>
<reference evidence="2" key="4">
    <citation type="submission" date="2025-09" db="UniProtKB">
        <authorList>
            <consortium name="Ensembl"/>
        </authorList>
    </citation>
    <scope>IDENTIFICATION</scope>
</reference>
<evidence type="ECO:0000313" key="3">
    <source>
        <dbReference type="Proteomes" id="UP000018467"/>
    </source>
</evidence>
<dbReference type="AlphaFoldDB" id="A0A3B1KB87"/>
<reference evidence="3" key="2">
    <citation type="journal article" date="2014" name="Nat. Commun.">
        <title>The cavefish genome reveals candidate genes for eye loss.</title>
        <authorList>
            <person name="McGaugh S.E."/>
            <person name="Gross J.B."/>
            <person name="Aken B."/>
            <person name="Blin M."/>
            <person name="Borowsky R."/>
            <person name="Chalopin D."/>
            <person name="Hinaux H."/>
            <person name="Jeffery W.R."/>
            <person name="Keene A."/>
            <person name="Ma L."/>
            <person name="Minx P."/>
            <person name="Murphy D."/>
            <person name="O'Quin K.E."/>
            <person name="Retaux S."/>
            <person name="Rohner N."/>
            <person name="Searle S.M."/>
            <person name="Stahl B.A."/>
            <person name="Tabin C."/>
            <person name="Volff J.N."/>
            <person name="Yoshizawa M."/>
            <person name="Warren W.C."/>
        </authorList>
    </citation>
    <scope>NUCLEOTIDE SEQUENCE [LARGE SCALE GENOMIC DNA]</scope>
    <source>
        <strain evidence="3">female</strain>
    </source>
</reference>
<dbReference type="Bgee" id="ENSAMXG00000029822">
    <property type="expression patterns" value="Expressed in camera-type eye and 12 other cell types or tissues"/>
</dbReference>
<dbReference type="GeneTree" id="ENSGT00940000176946"/>
<reference evidence="2" key="3">
    <citation type="submission" date="2025-08" db="UniProtKB">
        <authorList>
            <consortium name="Ensembl"/>
        </authorList>
    </citation>
    <scope>IDENTIFICATION</scope>
</reference>
<keyword evidence="3" id="KW-1185">Reference proteome</keyword>
<evidence type="ECO:0000256" key="1">
    <source>
        <dbReference type="SAM" id="MobiDB-lite"/>
    </source>
</evidence>
<proteinExistence type="predicted"/>
<sequence length="69" mass="7673">MSLPAQSETRKFTRGLSKPGTAAELRQSVSEVVRTSVLVVSVKLNTLSYTELYRNKLKKKNKTNMASLS</sequence>
<dbReference type="InParanoid" id="A0A3B1KB87"/>
<protein>
    <submittedName>
        <fullName evidence="2">Uncharacterized protein</fullName>
    </submittedName>
</protein>
<organism evidence="2 3">
    <name type="scientific">Astyanax mexicanus</name>
    <name type="common">Blind cave fish</name>
    <name type="synonym">Astyanax fasciatus mexicanus</name>
    <dbReference type="NCBI Taxonomy" id="7994"/>
    <lineage>
        <taxon>Eukaryota</taxon>
        <taxon>Metazoa</taxon>
        <taxon>Chordata</taxon>
        <taxon>Craniata</taxon>
        <taxon>Vertebrata</taxon>
        <taxon>Euteleostomi</taxon>
        <taxon>Actinopterygii</taxon>
        <taxon>Neopterygii</taxon>
        <taxon>Teleostei</taxon>
        <taxon>Ostariophysi</taxon>
        <taxon>Characiformes</taxon>
        <taxon>Characoidei</taxon>
        <taxon>Acestrorhamphidae</taxon>
        <taxon>Acestrorhamphinae</taxon>
        <taxon>Astyanax</taxon>
    </lineage>
</organism>
<feature type="region of interest" description="Disordered" evidence="1">
    <location>
        <begin position="1"/>
        <end position="24"/>
    </location>
</feature>
<reference evidence="3" key="1">
    <citation type="submission" date="2013-03" db="EMBL/GenBank/DDBJ databases">
        <authorList>
            <person name="Jeffery W."/>
            <person name="Warren W."/>
            <person name="Wilson R.K."/>
        </authorList>
    </citation>
    <scope>NUCLEOTIDE SEQUENCE</scope>
    <source>
        <strain evidence="3">female</strain>
    </source>
</reference>
<dbReference type="STRING" id="7994.ENSAMXP00000051688"/>
<dbReference type="Proteomes" id="UP000018467">
    <property type="component" value="Unassembled WGS sequence"/>
</dbReference>
<accession>A0A3B1KB87</accession>
<name>A0A3B1KB87_ASTMX</name>
<evidence type="ECO:0000313" key="2">
    <source>
        <dbReference type="Ensembl" id="ENSAMXP00000051688.1"/>
    </source>
</evidence>